<name>A0AAE0Y9J1_9GAST</name>
<dbReference type="AlphaFoldDB" id="A0AAE0Y9J1"/>
<evidence type="ECO:0000313" key="2">
    <source>
        <dbReference type="EMBL" id="KAK3737625.1"/>
    </source>
</evidence>
<sequence>SGSNIQRLQLQASMFNFLLPVSVYDNNKEDDATQPPVEALIYKDISTDSRERGSGQQTKDVQSDEDDSIQKASVTDYSKLEQSRAKDAGEVDNLVSTALKAGDGNPAI</sequence>
<feature type="compositionally biased region" description="Basic and acidic residues" evidence="1">
    <location>
        <begin position="78"/>
        <end position="88"/>
    </location>
</feature>
<feature type="non-terminal residue" evidence="2">
    <location>
        <position position="1"/>
    </location>
</feature>
<organism evidence="2 3">
    <name type="scientific">Elysia crispata</name>
    <name type="common">lettuce slug</name>
    <dbReference type="NCBI Taxonomy" id="231223"/>
    <lineage>
        <taxon>Eukaryota</taxon>
        <taxon>Metazoa</taxon>
        <taxon>Spiralia</taxon>
        <taxon>Lophotrochozoa</taxon>
        <taxon>Mollusca</taxon>
        <taxon>Gastropoda</taxon>
        <taxon>Heterobranchia</taxon>
        <taxon>Euthyneura</taxon>
        <taxon>Panpulmonata</taxon>
        <taxon>Sacoglossa</taxon>
        <taxon>Placobranchoidea</taxon>
        <taxon>Plakobranchidae</taxon>
        <taxon>Elysia</taxon>
    </lineage>
</organism>
<protein>
    <submittedName>
        <fullName evidence="2">Uncharacterized protein</fullName>
    </submittedName>
</protein>
<gene>
    <name evidence="2" type="ORF">RRG08_062586</name>
</gene>
<keyword evidence="3" id="KW-1185">Reference proteome</keyword>
<dbReference type="EMBL" id="JAWDGP010006634">
    <property type="protein sequence ID" value="KAK3737625.1"/>
    <property type="molecule type" value="Genomic_DNA"/>
</dbReference>
<evidence type="ECO:0000313" key="3">
    <source>
        <dbReference type="Proteomes" id="UP001283361"/>
    </source>
</evidence>
<dbReference type="Proteomes" id="UP001283361">
    <property type="component" value="Unassembled WGS sequence"/>
</dbReference>
<reference evidence="2" key="1">
    <citation type="journal article" date="2023" name="G3 (Bethesda)">
        <title>A reference genome for the long-term kleptoplast-retaining sea slug Elysia crispata morphotype clarki.</title>
        <authorList>
            <person name="Eastman K.E."/>
            <person name="Pendleton A.L."/>
            <person name="Shaikh M.A."/>
            <person name="Suttiyut T."/>
            <person name="Ogas R."/>
            <person name="Tomko P."/>
            <person name="Gavelis G."/>
            <person name="Widhalm J.R."/>
            <person name="Wisecaver J.H."/>
        </authorList>
    </citation>
    <scope>NUCLEOTIDE SEQUENCE</scope>
    <source>
        <strain evidence="2">ECLA1</strain>
    </source>
</reference>
<comment type="caution">
    <text evidence="2">The sequence shown here is derived from an EMBL/GenBank/DDBJ whole genome shotgun (WGS) entry which is preliminary data.</text>
</comment>
<feature type="region of interest" description="Disordered" evidence="1">
    <location>
        <begin position="44"/>
        <end position="88"/>
    </location>
</feature>
<proteinExistence type="predicted"/>
<evidence type="ECO:0000256" key="1">
    <source>
        <dbReference type="SAM" id="MobiDB-lite"/>
    </source>
</evidence>
<accession>A0AAE0Y9J1</accession>